<gene>
    <name evidence="2" type="ORF">Taro_001307</name>
</gene>
<evidence type="ECO:0000313" key="2">
    <source>
        <dbReference type="EMBL" id="MQL69000.1"/>
    </source>
</evidence>
<organism evidence="2 3">
    <name type="scientific">Colocasia esculenta</name>
    <name type="common">Wild taro</name>
    <name type="synonym">Arum esculentum</name>
    <dbReference type="NCBI Taxonomy" id="4460"/>
    <lineage>
        <taxon>Eukaryota</taxon>
        <taxon>Viridiplantae</taxon>
        <taxon>Streptophyta</taxon>
        <taxon>Embryophyta</taxon>
        <taxon>Tracheophyta</taxon>
        <taxon>Spermatophyta</taxon>
        <taxon>Magnoliopsida</taxon>
        <taxon>Liliopsida</taxon>
        <taxon>Araceae</taxon>
        <taxon>Aroideae</taxon>
        <taxon>Colocasieae</taxon>
        <taxon>Colocasia</taxon>
    </lineage>
</organism>
<sequence length="78" mass="8514">MANIEICLTAEVVTHRAVATWSRRPTLSRRPEPSRPGRGTQEHRDPIAGGSSGTLLPEIVPKHEMGKPQGEGSMLNMQ</sequence>
<accession>A0A843TIN4</accession>
<evidence type="ECO:0000256" key="1">
    <source>
        <dbReference type="SAM" id="MobiDB-lite"/>
    </source>
</evidence>
<feature type="region of interest" description="Disordered" evidence="1">
    <location>
        <begin position="21"/>
        <end position="78"/>
    </location>
</feature>
<dbReference type="AlphaFoldDB" id="A0A843TIN4"/>
<dbReference type="EMBL" id="NMUH01000027">
    <property type="protein sequence ID" value="MQL69000.1"/>
    <property type="molecule type" value="Genomic_DNA"/>
</dbReference>
<evidence type="ECO:0000313" key="3">
    <source>
        <dbReference type="Proteomes" id="UP000652761"/>
    </source>
</evidence>
<dbReference type="Proteomes" id="UP000652761">
    <property type="component" value="Unassembled WGS sequence"/>
</dbReference>
<feature type="compositionally biased region" description="Basic and acidic residues" evidence="1">
    <location>
        <begin position="29"/>
        <end position="46"/>
    </location>
</feature>
<proteinExistence type="predicted"/>
<reference evidence="2" key="1">
    <citation type="submission" date="2017-07" db="EMBL/GenBank/DDBJ databases">
        <title>Taro Niue Genome Assembly and Annotation.</title>
        <authorList>
            <person name="Atibalentja N."/>
            <person name="Keating K."/>
            <person name="Fields C.J."/>
        </authorList>
    </citation>
    <scope>NUCLEOTIDE SEQUENCE</scope>
    <source>
        <strain evidence="2">Niue_2</strain>
        <tissue evidence="2">Leaf</tissue>
    </source>
</reference>
<comment type="caution">
    <text evidence="2">The sequence shown here is derived from an EMBL/GenBank/DDBJ whole genome shotgun (WGS) entry which is preliminary data.</text>
</comment>
<protein>
    <submittedName>
        <fullName evidence="2">Uncharacterized protein</fullName>
    </submittedName>
</protein>
<name>A0A843TIN4_COLES</name>
<keyword evidence="3" id="KW-1185">Reference proteome</keyword>